<gene>
    <name evidence="1" type="ORF">VT52_008735</name>
</gene>
<proteinExistence type="predicted"/>
<accession>A0A1J4Q7J5</accession>
<dbReference type="EMBL" id="LBDA02000016">
    <property type="protein sequence ID" value="OIK28064.1"/>
    <property type="molecule type" value="Genomic_DNA"/>
</dbReference>
<protein>
    <submittedName>
        <fullName evidence="1">Uncharacterized protein</fullName>
    </submittedName>
</protein>
<keyword evidence="2" id="KW-1185">Reference proteome</keyword>
<dbReference type="Proteomes" id="UP000034838">
    <property type="component" value="Unassembled WGS sequence"/>
</dbReference>
<comment type="caution">
    <text evidence="1">The sequence shown here is derived from an EMBL/GenBank/DDBJ whole genome shotgun (WGS) entry which is preliminary data.</text>
</comment>
<reference evidence="1" key="1">
    <citation type="submission" date="2016-10" db="EMBL/GenBank/DDBJ databases">
        <title>Genome sequence of Streptomyces malaysiense MUSC 136.</title>
        <authorList>
            <person name="Lee L.-H."/>
            <person name="Ser H.-L."/>
        </authorList>
    </citation>
    <scope>NUCLEOTIDE SEQUENCE [LARGE SCALE GENOMIC DNA]</scope>
    <source>
        <strain evidence="1">MUSC 136</strain>
    </source>
</reference>
<sequence>MMVVFQVEVPRVSDLRLPLPVLLGHGDQVPLLERAGGESELGALRRDWVGTVPDTGEECELPVV</sequence>
<evidence type="ECO:0000313" key="2">
    <source>
        <dbReference type="Proteomes" id="UP000034838"/>
    </source>
</evidence>
<organism evidence="1 2">
    <name type="scientific">Streptomyces malaysiense</name>
    <dbReference type="NCBI Taxonomy" id="1428626"/>
    <lineage>
        <taxon>Bacteria</taxon>
        <taxon>Bacillati</taxon>
        <taxon>Actinomycetota</taxon>
        <taxon>Actinomycetes</taxon>
        <taxon>Kitasatosporales</taxon>
        <taxon>Streptomycetaceae</taxon>
        <taxon>Streptomyces</taxon>
    </lineage>
</organism>
<evidence type="ECO:0000313" key="1">
    <source>
        <dbReference type="EMBL" id="OIK28064.1"/>
    </source>
</evidence>
<dbReference type="AlphaFoldDB" id="A0A1J4Q7J5"/>
<name>A0A1J4Q7J5_9ACTN</name>